<keyword evidence="3" id="KW-1185">Reference proteome</keyword>
<dbReference type="KEGG" id="msaa:QYS49_24440"/>
<dbReference type="Gene3D" id="2.60.40.1600">
    <property type="entry name" value="Smr-associated-like"/>
    <property type="match status" value="1"/>
</dbReference>
<dbReference type="InterPro" id="IPR036781">
    <property type="entry name" value="Smr_assoc-like_sf"/>
</dbReference>
<dbReference type="AlphaFoldDB" id="A0AA49J969"/>
<protein>
    <submittedName>
        <fullName evidence="2">Smr/MutS family protein</fullName>
    </submittedName>
</protein>
<dbReference type="SUPFAM" id="SSF158949">
    <property type="entry name" value="Smr-associated domain-like"/>
    <property type="match status" value="1"/>
</dbReference>
<evidence type="ECO:0000313" key="2">
    <source>
        <dbReference type="EMBL" id="WKK74801.2"/>
    </source>
</evidence>
<dbReference type="PROSITE" id="PS50828">
    <property type="entry name" value="SMR"/>
    <property type="match status" value="1"/>
</dbReference>
<evidence type="ECO:0000259" key="1">
    <source>
        <dbReference type="PROSITE" id="PS50828"/>
    </source>
</evidence>
<organism evidence="2 3">
    <name type="scientific">Marivirga salinarum</name>
    <dbReference type="NCBI Taxonomy" id="3059078"/>
    <lineage>
        <taxon>Bacteria</taxon>
        <taxon>Pseudomonadati</taxon>
        <taxon>Bacteroidota</taxon>
        <taxon>Cytophagia</taxon>
        <taxon>Cytophagales</taxon>
        <taxon>Marivirgaceae</taxon>
        <taxon>Marivirga</taxon>
    </lineage>
</organism>
<gene>
    <name evidence="2" type="ORF">QYS49_24440</name>
</gene>
<dbReference type="InterPro" id="IPR036063">
    <property type="entry name" value="Smr_dom_sf"/>
</dbReference>
<dbReference type="InterPro" id="IPR002625">
    <property type="entry name" value="Smr_dom"/>
</dbReference>
<name>A0AA49J969_9BACT</name>
<accession>A0AA49J969</accession>
<dbReference type="EMBL" id="CP129971">
    <property type="protein sequence ID" value="WKK74801.2"/>
    <property type="molecule type" value="Genomic_DNA"/>
</dbReference>
<sequence>MQIGDRVRLMKGTEEGIVVKMLDKSLVEVEIEDGFAIPVLESELVVVSSDESTAFDMPKYESQKPNKQKTVYEQPNQLKGFHLAIIPLNDHLNSIYFLNPSKADILIMANEINGKNEEKTILSEKIFAEKFSKITERNMDHLITWAPLSFTILTENSKWSIPMRPEKITVKIKAKHFQKDKTDIPFLNKKGYLIPLNQSSKETIEPEKIDVEKLKDSFFKGKEETASYRSSEKSNTTIPEIDLHIETIDPYYENLPKEDILQIQLSKFEEKLNEAFMAGLDEIIFIHGVGNGVLRNNIHKQLSQHHNIQFFKDTHKEKFGYGATLVKIK</sequence>
<evidence type="ECO:0000313" key="3">
    <source>
        <dbReference type="Proteomes" id="UP001230496"/>
    </source>
</evidence>
<dbReference type="Pfam" id="PF01713">
    <property type="entry name" value="Smr"/>
    <property type="match status" value="1"/>
</dbReference>
<reference evidence="2 3" key="1">
    <citation type="submission" date="2023-08" db="EMBL/GenBank/DDBJ databases">
        <title>Comparative genomics and taxonomic characterization of three novel marine species of genus Marivirga.</title>
        <authorList>
            <person name="Muhammad N."/>
            <person name="Kim S.-G."/>
        </authorList>
    </citation>
    <scope>NUCLEOTIDE SEQUENCE [LARGE SCALE GENOMIC DNA]</scope>
    <source>
        <strain evidence="2 3">BDSF4-3</strain>
    </source>
</reference>
<proteinExistence type="predicted"/>
<dbReference type="Proteomes" id="UP001230496">
    <property type="component" value="Chromosome"/>
</dbReference>
<dbReference type="RefSeq" id="WP_308347235.1">
    <property type="nucleotide sequence ID" value="NZ_CP129971.1"/>
</dbReference>
<dbReference type="Gene3D" id="3.30.1370.110">
    <property type="match status" value="1"/>
</dbReference>
<feature type="domain" description="Smr" evidence="1">
    <location>
        <begin position="269"/>
        <end position="329"/>
    </location>
</feature>